<reference evidence="2 3" key="1">
    <citation type="submission" date="2023-07" db="EMBL/GenBank/DDBJ databases">
        <title>Genomic Encyclopedia of Type Strains, Phase IV (KMG-IV): sequencing the most valuable type-strain genomes for metagenomic binning, comparative biology and taxonomic classification.</title>
        <authorList>
            <person name="Goeker M."/>
        </authorList>
    </citation>
    <scope>NUCLEOTIDE SEQUENCE [LARGE SCALE GENOMIC DNA]</scope>
    <source>
        <strain evidence="2 3">DSM 19619</strain>
    </source>
</reference>
<accession>A0ABU0JFS8</accession>
<evidence type="ECO:0000256" key="1">
    <source>
        <dbReference type="SAM" id="Phobius"/>
    </source>
</evidence>
<gene>
    <name evidence="2" type="ORF">QO011_005365</name>
</gene>
<protein>
    <submittedName>
        <fullName evidence="2">Capsular polysaccharide transport system permease protein</fullName>
    </submittedName>
</protein>
<dbReference type="EMBL" id="JAUSVX010000012">
    <property type="protein sequence ID" value="MDQ0472336.1"/>
    <property type="molecule type" value="Genomic_DNA"/>
</dbReference>
<dbReference type="PANTHER" id="PTHR32309">
    <property type="entry name" value="TYROSINE-PROTEIN KINASE"/>
    <property type="match status" value="1"/>
</dbReference>
<evidence type="ECO:0000313" key="2">
    <source>
        <dbReference type="EMBL" id="MDQ0472336.1"/>
    </source>
</evidence>
<keyword evidence="3" id="KW-1185">Reference proteome</keyword>
<organism evidence="2 3">
    <name type="scientific">Labrys wisconsinensis</name>
    <dbReference type="NCBI Taxonomy" id="425677"/>
    <lineage>
        <taxon>Bacteria</taxon>
        <taxon>Pseudomonadati</taxon>
        <taxon>Pseudomonadota</taxon>
        <taxon>Alphaproteobacteria</taxon>
        <taxon>Hyphomicrobiales</taxon>
        <taxon>Xanthobacteraceae</taxon>
        <taxon>Labrys</taxon>
    </lineage>
</organism>
<comment type="caution">
    <text evidence="2">The sequence shown here is derived from an EMBL/GenBank/DDBJ whole genome shotgun (WGS) entry which is preliminary data.</text>
</comment>
<keyword evidence="1" id="KW-1133">Transmembrane helix</keyword>
<sequence>MTTSPRPLKLLKPFETLRRRQREDFDEESFVDFEDERPVTTRPSFELITPLSAEAIRRKRIRSWAVGLAVLLAPMVLTAVYLGFIAEPVYQVEAIIMIRNPPSSGGGGGGGGGGLTALLKGGGGGGASIMSRAMDESFAVIQYIASREAYIELEQRIGKDKVFQSDTANQKPTSANLWTSWAGSPTSTSFEDRFAYYTDHVNVSFDEITGQIDLKVLGHDAKASNQVAIVLLAMSEELVNQFNSRSERDFIEHNKKEVERTHDEFNATSDQITKFRFDHNLIDPNFDGSAVGGIITGLLTAATSVQAEISNMIGRGMTSDAQLRPLRIRLAALQEQIQQQKSQLTGQGNSLAPVLTQYATLGLAQQIAQQQYTSALNNLAAATFQANSQKLYIVNVVSPYPPEEAQFPDRRRAMTLAIIFSVVGFAVFRTVASAIRDHMVG</sequence>
<feature type="transmembrane region" description="Helical" evidence="1">
    <location>
        <begin position="64"/>
        <end position="84"/>
    </location>
</feature>
<feature type="transmembrane region" description="Helical" evidence="1">
    <location>
        <begin position="413"/>
        <end position="432"/>
    </location>
</feature>
<dbReference type="Proteomes" id="UP001242480">
    <property type="component" value="Unassembled WGS sequence"/>
</dbReference>
<proteinExistence type="predicted"/>
<dbReference type="RefSeq" id="WP_307279038.1">
    <property type="nucleotide sequence ID" value="NZ_JAUSVX010000012.1"/>
</dbReference>
<dbReference type="PANTHER" id="PTHR32309:SF13">
    <property type="entry name" value="FERRIC ENTEROBACTIN TRANSPORT PROTEIN FEPE"/>
    <property type="match status" value="1"/>
</dbReference>
<keyword evidence="1" id="KW-0812">Transmembrane</keyword>
<evidence type="ECO:0000313" key="3">
    <source>
        <dbReference type="Proteomes" id="UP001242480"/>
    </source>
</evidence>
<name>A0ABU0JFS8_9HYPH</name>
<keyword evidence="1" id="KW-0472">Membrane</keyword>
<dbReference type="InterPro" id="IPR050445">
    <property type="entry name" value="Bact_polysacc_biosynth/exp"/>
</dbReference>